<sequence length="238" mass="27312">MRLVFVIGLLGYLSVVKGVGEWCIEDRAPCPELQVAVSHFYHWTVKHMMDKMVTYVHPSLKTINVAGHHICSDYEADIPEVFKFHKKINVSKTITAELSVVNQKVGEEYHCYYFPEKGNATWTIRLPFDDETKVDFVEGMQKDMAWASHAEKVGEEQARDEFVQIEGKEVSQEEFTKFLEPGRKSLSEYPWNPKAPRPKNLKERSDLTRDGESKAANVIVINPILLIGFSILIFITTY</sequence>
<keyword evidence="3" id="KW-0732">Signal</keyword>
<proteinExistence type="predicted"/>
<gene>
    <name evidence="4" type="ORF">IWQ62_000660</name>
</gene>
<name>A0A9W8B068_9FUNG</name>
<dbReference type="OrthoDB" id="5731175at2759"/>
<evidence type="ECO:0000256" key="2">
    <source>
        <dbReference type="SAM" id="Phobius"/>
    </source>
</evidence>
<accession>A0A9W8B068</accession>
<evidence type="ECO:0000256" key="3">
    <source>
        <dbReference type="SAM" id="SignalP"/>
    </source>
</evidence>
<reference evidence="4" key="1">
    <citation type="submission" date="2022-07" db="EMBL/GenBank/DDBJ databases">
        <title>Phylogenomic reconstructions and comparative analyses of Kickxellomycotina fungi.</title>
        <authorList>
            <person name="Reynolds N.K."/>
            <person name="Stajich J.E."/>
            <person name="Barry K."/>
            <person name="Grigoriev I.V."/>
            <person name="Crous P."/>
            <person name="Smith M.E."/>
        </authorList>
    </citation>
    <scope>NUCLEOTIDE SEQUENCE</scope>
    <source>
        <strain evidence="4">RSA 1196</strain>
    </source>
</reference>
<comment type="caution">
    <text evidence="4">The sequence shown here is derived from an EMBL/GenBank/DDBJ whole genome shotgun (WGS) entry which is preliminary data.</text>
</comment>
<feature type="chain" id="PRO_5040752843" evidence="3">
    <location>
        <begin position="19"/>
        <end position="238"/>
    </location>
</feature>
<keyword evidence="2" id="KW-1133">Transmembrane helix</keyword>
<protein>
    <submittedName>
        <fullName evidence="4">Uncharacterized protein</fullName>
    </submittedName>
</protein>
<organism evidence="4 5">
    <name type="scientific">Dispira parvispora</name>
    <dbReference type="NCBI Taxonomy" id="1520584"/>
    <lineage>
        <taxon>Eukaryota</taxon>
        <taxon>Fungi</taxon>
        <taxon>Fungi incertae sedis</taxon>
        <taxon>Zoopagomycota</taxon>
        <taxon>Kickxellomycotina</taxon>
        <taxon>Dimargaritomycetes</taxon>
        <taxon>Dimargaritales</taxon>
        <taxon>Dimargaritaceae</taxon>
        <taxon>Dispira</taxon>
    </lineage>
</organism>
<keyword evidence="2" id="KW-0812">Transmembrane</keyword>
<feature type="region of interest" description="Disordered" evidence="1">
    <location>
        <begin position="187"/>
        <end position="208"/>
    </location>
</feature>
<feature type="transmembrane region" description="Helical" evidence="2">
    <location>
        <begin position="215"/>
        <end position="235"/>
    </location>
</feature>
<dbReference type="Proteomes" id="UP001150925">
    <property type="component" value="Unassembled WGS sequence"/>
</dbReference>
<dbReference type="AlphaFoldDB" id="A0A9W8B068"/>
<evidence type="ECO:0000313" key="5">
    <source>
        <dbReference type="Proteomes" id="UP001150925"/>
    </source>
</evidence>
<evidence type="ECO:0000313" key="4">
    <source>
        <dbReference type="EMBL" id="KAJ1969392.1"/>
    </source>
</evidence>
<evidence type="ECO:0000256" key="1">
    <source>
        <dbReference type="SAM" id="MobiDB-lite"/>
    </source>
</evidence>
<keyword evidence="5" id="KW-1185">Reference proteome</keyword>
<keyword evidence="2" id="KW-0472">Membrane</keyword>
<feature type="signal peptide" evidence="3">
    <location>
        <begin position="1"/>
        <end position="18"/>
    </location>
</feature>
<dbReference type="EMBL" id="JANBPY010000064">
    <property type="protein sequence ID" value="KAJ1969392.1"/>
    <property type="molecule type" value="Genomic_DNA"/>
</dbReference>